<evidence type="ECO:0000313" key="2">
    <source>
        <dbReference type="EMBL" id="SFI65241.1"/>
    </source>
</evidence>
<evidence type="ECO:0000256" key="1">
    <source>
        <dbReference type="SAM" id="Phobius"/>
    </source>
</evidence>
<keyword evidence="1" id="KW-1133">Transmembrane helix</keyword>
<dbReference type="Proteomes" id="UP000199110">
    <property type="component" value="Unassembled WGS sequence"/>
</dbReference>
<proteinExistence type="predicted"/>
<accession>A0A1I3JYD2</accession>
<reference evidence="2 3" key="1">
    <citation type="submission" date="2016-10" db="EMBL/GenBank/DDBJ databases">
        <authorList>
            <person name="de Groot N.N."/>
        </authorList>
    </citation>
    <scope>NUCLEOTIDE SEQUENCE [LARGE SCALE GENOMIC DNA]</scope>
    <source>
        <strain evidence="2 3">DSM 19073</strain>
    </source>
</reference>
<dbReference type="STRING" id="390807.SAMN04488095_1474"/>
<evidence type="ECO:0000313" key="3">
    <source>
        <dbReference type="Proteomes" id="UP000199110"/>
    </source>
</evidence>
<name>A0A1I3JYD2_9RHOB</name>
<feature type="transmembrane region" description="Helical" evidence="1">
    <location>
        <begin position="21"/>
        <end position="43"/>
    </location>
</feature>
<evidence type="ECO:0008006" key="4">
    <source>
        <dbReference type="Google" id="ProtNLM"/>
    </source>
</evidence>
<keyword evidence="1" id="KW-0812">Transmembrane</keyword>
<dbReference type="EMBL" id="FORA01000001">
    <property type="protein sequence ID" value="SFI65241.1"/>
    <property type="molecule type" value="Genomic_DNA"/>
</dbReference>
<keyword evidence="1" id="KW-0472">Membrane</keyword>
<protein>
    <recommendedName>
        <fullName evidence="4">Prepilin-type N-terminal cleavage/methylation domain-containing protein</fullName>
    </recommendedName>
</protein>
<organism evidence="2 3">
    <name type="scientific">Jannaschia pohangensis</name>
    <dbReference type="NCBI Taxonomy" id="390807"/>
    <lineage>
        <taxon>Bacteria</taxon>
        <taxon>Pseudomonadati</taxon>
        <taxon>Pseudomonadota</taxon>
        <taxon>Alphaproteobacteria</taxon>
        <taxon>Rhodobacterales</taxon>
        <taxon>Roseobacteraceae</taxon>
        <taxon>Jannaschia</taxon>
    </lineage>
</organism>
<sequence>MTLRRLRILRGGQPGYSLMETMIAFAVMAAVLAVLLPGTTTLLQRTADDADRTLALDYAASRMARLGISEPIIVGASQENYRDWTVAINVIPNAVLPDIAAVDIVVTVSNASGASLARLTTIRLNP</sequence>
<gene>
    <name evidence="2" type="ORF">SAMN04488095_1474</name>
</gene>
<dbReference type="AlphaFoldDB" id="A0A1I3JYD2"/>
<keyword evidence="3" id="KW-1185">Reference proteome</keyword>